<comment type="caution">
    <text evidence="2">The sequence shown here is derived from an EMBL/GenBank/DDBJ whole genome shotgun (WGS) entry which is preliminary data.</text>
</comment>
<proteinExistence type="predicted"/>
<name>A0A5B7HRE5_PORTR</name>
<feature type="compositionally biased region" description="Basic and acidic residues" evidence="1">
    <location>
        <begin position="58"/>
        <end position="93"/>
    </location>
</feature>
<keyword evidence="3" id="KW-1185">Reference proteome</keyword>
<feature type="region of interest" description="Disordered" evidence="1">
    <location>
        <begin position="1"/>
        <end position="93"/>
    </location>
</feature>
<sequence length="93" mass="10288">MVLSVTQQGGVITSSGIPSLNTEAPSGLATQELSQGRISSVSDSAVNLQRERDDEDEGWWRQEEKRMEEKGRLEDGRRKVKEKKSDGEKAGKV</sequence>
<protein>
    <submittedName>
        <fullName evidence="2">Uncharacterized protein</fullName>
    </submittedName>
</protein>
<reference evidence="2 3" key="1">
    <citation type="submission" date="2019-05" db="EMBL/GenBank/DDBJ databases">
        <title>Another draft genome of Portunus trituberculatus and its Hox gene families provides insights of decapod evolution.</title>
        <authorList>
            <person name="Jeong J.-H."/>
            <person name="Song I."/>
            <person name="Kim S."/>
            <person name="Choi T."/>
            <person name="Kim D."/>
            <person name="Ryu S."/>
            <person name="Kim W."/>
        </authorList>
    </citation>
    <scope>NUCLEOTIDE SEQUENCE [LARGE SCALE GENOMIC DNA]</scope>
    <source>
        <tissue evidence="2">Muscle</tissue>
    </source>
</reference>
<evidence type="ECO:0000313" key="2">
    <source>
        <dbReference type="EMBL" id="MPC73902.1"/>
    </source>
</evidence>
<evidence type="ECO:0000313" key="3">
    <source>
        <dbReference type="Proteomes" id="UP000324222"/>
    </source>
</evidence>
<dbReference type="AlphaFoldDB" id="A0A5B7HRE5"/>
<dbReference type="EMBL" id="VSRR010037770">
    <property type="protein sequence ID" value="MPC73902.1"/>
    <property type="molecule type" value="Genomic_DNA"/>
</dbReference>
<accession>A0A5B7HRE5</accession>
<feature type="compositionally biased region" description="Polar residues" evidence="1">
    <location>
        <begin position="1"/>
        <end position="47"/>
    </location>
</feature>
<evidence type="ECO:0000256" key="1">
    <source>
        <dbReference type="SAM" id="MobiDB-lite"/>
    </source>
</evidence>
<dbReference type="Proteomes" id="UP000324222">
    <property type="component" value="Unassembled WGS sequence"/>
</dbReference>
<organism evidence="2 3">
    <name type="scientific">Portunus trituberculatus</name>
    <name type="common">Swimming crab</name>
    <name type="synonym">Neptunus trituberculatus</name>
    <dbReference type="NCBI Taxonomy" id="210409"/>
    <lineage>
        <taxon>Eukaryota</taxon>
        <taxon>Metazoa</taxon>
        <taxon>Ecdysozoa</taxon>
        <taxon>Arthropoda</taxon>
        <taxon>Crustacea</taxon>
        <taxon>Multicrustacea</taxon>
        <taxon>Malacostraca</taxon>
        <taxon>Eumalacostraca</taxon>
        <taxon>Eucarida</taxon>
        <taxon>Decapoda</taxon>
        <taxon>Pleocyemata</taxon>
        <taxon>Brachyura</taxon>
        <taxon>Eubrachyura</taxon>
        <taxon>Portunoidea</taxon>
        <taxon>Portunidae</taxon>
        <taxon>Portuninae</taxon>
        <taxon>Portunus</taxon>
    </lineage>
</organism>
<gene>
    <name evidence="2" type="ORF">E2C01_068244</name>
</gene>